<comment type="caution">
    <text evidence="1">The sequence shown here is derived from an EMBL/GenBank/DDBJ whole genome shotgun (WGS) entry which is preliminary data.</text>
</comment>
<organism evidence="1 2">
    <name type="scientific">Paenibacillus faecis</name>
    <dbReference type="NCBI Taxonomy" id="862114"/>
    <lineage>
        <taxon>Bacteria</taxon>
        <taxon>Bacillati</taxon>
        <taxon>Bacillota</taxon>
        <taxon>Bacilli</taxon>
        <taxon>Bacillales</taxon>
        <taxon>Paenibacillaceae</taxon>
        <taxon>Paenibacillus</taxon>
    </lineage>
</organism>
<dbReference type="AlphaFoldDB" id="A0A5D0CM58"/>
<reference evidence="1 2" key="1">
    <citation type="submission" date="2019-08" db="EMBL/GenBank/DDBJ databases">
        <title>Genome sequencing of Paenibacillus faecis DSM 23593(T).</title>
        <authorList>
            <person name="Kook J.-K."/>
            <person name="Park S.-N."/>
            <person name="Lim Y.K."/>
        </authorList>
    </citation>
    <scope>NUCLEOTIDE SEQUENCE [LARGE SCALE GENOMIC DNA]</scope>
    <source>
        <strain evidence="1 2">DSM 23593</strain>
    </source>
</reference>
<sequence length="185" mass="21053">MIDLKSLKMLDMLPDSLKQDPNIRAAAEALDSQLQGLTEQINKLPRISRLDELTNDEADEMAWQFHVDFYDPDLPIEQKRELVKNAIRFHRRKGTPAAVEELISILFGTGAVEEWFEYGGEPGYFRVRTSDPAATNEKAEEFVRAIDSVKRLSAWLETVILEETIPANDLYFGQTLHIGDFITIG</sequence>
<name>A0A5D0CM58_9BACL</name>
<dbReference type="Pfam" id="PF09684">
    <property type="entry name" value="Tail_P2_I"/>
    <property type="match status" value="1"/>
</dbReference>
<dbReference type="NCBIfam" id="TIGR01634">
    <property type="entry name" value="tail_P2_I"/>
    <property type="match status" value="1"/>
</dbReference>
<dbReference type="InterPro" id="IPR006521">
    <property type="entry name" value="Tail_protein_I"/>
</dbReference>
<evidence type="ECO:0000313" key="2">
    <source>
        <dbReference type="Proteomes" id="UP000325218"/>
    </source>
</evidence>
<protein>
    <submittedName>
        <fullName evidence="1">Phage tail protein I</fullName>
    </submittedName>
</protein>
<evidence type="ECO:0000313" key="1">
    <source>
        <dbReference type="EMBL" id="TYA10938.1"/>
    </source>
</evidence>
<gene>
    <name evidence="1" type="ORF">FRY98_24525</name>
</gene>
<dbReference type="EMBL" id="VSDO01000005">
    <property type="protein sequence ID" value="TYA10938.1"/>
    <property type="molecule type" value="Genomic_DNA"/>
</dbReference>
<dbReference type="OrthoDB" id="90759at2"/>
<proteinExistence type="predicted"/>
<dbReference type="Proteomes" id="UP000325218">
    <property type="component" value="Unassembled WGS sequence"/>
</dbReference>
<accession>A0A5D0CM58</accession>
<dbReference type="RefSeq" id="WP_148457085.1">
    <property type="nucleotide sequence ID" value="NZ_VSDO01000005.1"/>
</dbReference>
<keyword evidence="2" id="KW-1185">Reference proteome</keyword>